<feature type="region of interest" description="Disordered" evidence="1">
    <location>
        <begin position="52"/>
        <end position="85"/>
    </location>
</feature>
<proteinExistence type="predicted"/>
<protein>
    <submittedName>
        <fullName evidence="3">Uncharacterized protein</fullName>
    </submittedName>
</protein>
<sequence>MSTRAILLHLLLCIALVFNGAASAMASVQMMQMHADGQGTASVPVPTMVAGAEPAMPCHHDGQASHSQDAAAAATPSKDQQPHQTPDCCKSSTCTCACVHQAAAMVPMLVFQGATLLHVGSVRSMTLGHPAPALPHLIRPPIG</sequence>
<keyword evidence="2" id="KW-0732">Signal</keyword>
<accession>A0A4Q8LIR0</accession>
<gene>
    <name evidence="3" type="ORF">EA661_10025</name>
</gene>
<dbReference type="AlphaFoldDB" id="A0A4Q8LIR0"/>
<dbReference type="EMBL" id="SHMB01000003">
    <property type="protein sequence ID" value="TAA29870.1"/>
    <property type="molecule type" value="Genomic_DNA"/>
</dbReference>
<dbReference type="GeneID" id="93829217"/>
<evidence type="ECO:0000313" key="3">
    <source>
        <dbReference type="EMBL" id="TAA29870.1"/>
    </source>
</evidence>
<organism evidence="3 4">
    <name type="scientific">Pseudoxanthomonas winnipegensis</name>
    <dbReference type="NCBI Taxonomy" id="2480810"/>
    <lineage>
        <taxon>Bacteria</taxon>
        <taxon>Pseudomonadati</taxon>
        <taxon>Pseudomonadota</taxon>
        <taxon>Gammaproteobacteria</taxon>
        <taxon>Lysobacterales</taxon>
        <taxon>Lysobacteraceae</taxon>
        <taxon>Pseudoxanthomonas</taxon>
    </lineage>
</organism>
<evidence type="ECO:0000313" key="4">
    <source>
        <dbReference type="Proteomes" id="UP000291286"/>
    </source>
</evidence>
<dbReference type="Proteomes" id="UP000291286">
    <property type="component" value="Unassembled WGS sequence"/>
</dbReference>
<comment type="caution">
    <text evidence="3">The sequence shown here is derived from an EMBL/GenBank/DDBJ whole genome shotgun (WGS) entry which is preliminary data.</text>
</comment>
<accession>A0A4Q9THZ9</accession>
<feature type="chain" id="PRO_5044005870" evidence="2">
    <location>
        <begin position="27"/>
        <end position="143"/>
    </location>
</feature>
<name>A0A4Q8LIR0_9GAMM</name>
<dbReference type="InterPro" id="IPR048034">
    <property type="entry name" value="CopL-like"/>
</dbReference>
<evidence type="ECO:0000256" key="2">
    <source>
        <dbReference type="SAM" id="SignalP"/>
    </source>
</evidence>
<evidence type="ECO:0000256" key="1">
    <source>
        <dbReference type="SAM" id="MobiDB-lite"/>
    </source>
</evidence>
<feature type="signal peptide" evidence="2">
    <location>
        <begin position="1"/>
        <end position="26"/>
    </location>
</feature>
<dbReference type="NCBIfam" id="NF033807">
    <property type="entry name" value="CopL_fam"/>
    <property type="match status" value="1"/>
</dbReference>
<reference evidence="3 4" key="1">
    <citation type="submission" date="2019-02" db="EMBL/GenBank/DDBJ databases">
        <title>WGS of Pseudoxanthomonas species novum from clinical isolates.</title>
        <authorList>
            <person name="Bernier A.-M."/>
            <person name="Bernard K."/>
            <person name="Vachon A."/>
        </authorList>
    </citation>
    <scope>NUCLEOTIDE SEQUENCE [LARGE SCALE GENOMIC DNA]</scope>
    <source>
        <strain evidence="3 4">NML171202</strain>
    </source>
</reference>
<dbReference type="RefSeq" id="WP_130518289.1">
    <property type="nucleotide sequence ID" value="NZ_CP095475.1"/>
</dbReference>